<dbReference type="GO" id="GO:0052689">
    <property type="term" value="F:carboxylic ester hydrolase activity"/>
    <property type="evidence" value="ECO:0007669"/>
    <property type="project" value="TreeGrafter"/>
</dbReference>
<keyword evidence="2 3" id="KW-0378">Hydrolase</keyword>
<dbReference type="Proteomes" id="UP000824596">
    <property type="component" value="Unassembled WGS sequence"/>
</dbReference>
<dbReference type="RefSeq" id="XP_044725360.1">
    <property type="nucleotide sequence ID" value="XM_044858960.1"/>
</dbReference>
<dbReference type="InterPro" id="IPR019826">
    <property type="entry name" value="Carboxylesterase_B_AS"/>
</dbReference>
<dbReference type="Pfam" id="PF00135">
    <property type="entry name" value="COesterase"/>
    <property type="match status" value="1"/>
</dbReference>
<evidence type="ECO:0000259" key="4">
    <source>
        <dbReference type="Pfam" id="PF00135"/>
    </source>
</evidence>
<dbReference type="PANTHER" id="PTHR43918:SF4">
    <property type="entry name" value="CARBOXYLIC ESTER HYDROLASE"/>
    <property type="match status" value="1"/>
</dbReference>
<dbReference type="InterPro" id="IPR002018">
    <property type="entry name" value="CarbesteraseB"/>
</dbReference>
<feature type="signal peptide" evidence="3">
    <location>
        <begin position="1"/>
        <end position="19"/>
    </location>
</feature>
<comment type="caution">
    <text evidence="5">The sequence shown here is derived from an EMBL/GenBank/DDBJ whole genome shotgun (WGS) entry which is preliminary data.</text>
</comment>
<organism evidence="5 6">
    <name type="scientific">Hirsutella rhossiliensis</name>
    <dbReference type="NCBI Taxonomy" id="111463"/>
    <lineage>
        <taxon>Eukaryota</taxon>
        <taxon>Fungi</taxon>
        <taxon>Dikarya</taxon>
        <taxon>Ascomycota</taxon>
        <taxon>Pezizomycotina</taxon>
        <taxon>Sordariomycetes</taxon>
        <taxon>Hypocreomycetidae</taxon>
        <taxon>Hypocreales</taxon>
        <taxon>Ophiocordycipitaceae</taxon>
        <taxon>Hirsutella</taxon>
    </lineage>
</organism>
<dbReference type="Gene3D" id="3.40.50.1820">
    <property type="entry name" value="alpha/beta hydrolase"/>
    <property type="match status" value="1"/>
</dbReference>
<dbReference type="EC" id="3.1.1.-" evidence="3"/>
<accession>A0A9P8N6G0</accession>
<dbReference type="InterPro" id="IPR050654">
    <property type="entry name" value="AChE-related_enzymes"/>
</dbReference>
<evidence type="ECO:0000256" key="3">
    <source>
        <dbReference type="RuleBase" id="RU361235"/>
    </source>
</evidence>
<dbReference type="InterPro" id="IPR029058">
    <property type="entry name" value="AB_hydrolase_fold"/>
</dbReference>
<dbReference type="AlphaFoldDB" id="A0A9P8N6G0"/>
<name>A0A9P8N6G0_9HYPO</name>
<dbReference type="PANTHER" id="PTHR43918">
    <property type="entry name" value="ACETYLCHOLINESTERASE"/>
    <property type="match status" value="1"/>
</dbReference>
<dbReference type="SUPFAM" id="SSF53474">
    <property type="entry name" value="alpha/beta-Hydrolases"/>
    <property type="match status" value="1"/>
</dbReference>
<reference evidence="5" key="1">
    <citation type="submission" date="2021-09" db="EMBL/GenBank/DDBJ databases">
        <title>A high-quality genome of the endoparasitic fungus Hirsutella rhossiliensis with a comparison of Hirsutella genomes reveals transposable elements contributing to genome size variation.</title>
        <authorList>
            <person name="Lin R."/>
            <person name="Jiao Y."/>
            <person name="Sun X."/>
            <person name="Ling J."/>
            <person name="Xie B."/>
            <person name="Cheng X."/>
        </authorList>
    </citation>
    <scope>NUCLEOTIDE SEQUENCE</scope>
    <source>
        <strain evidence="5">HR02</strain>
    </source>
</reference>
<evidence type="ECO:0000313" key="6">
    <source>
        <dbReference type="Proteomes" id="UP000824596"/>
    </source>
</evidence>
<feature type="chain" id="PRO_5040538839" description="Carboxylic ester hydrolase" evidence="3">
    <location>
        <begin position="20"/>
        <end position="545"/>
    </location>
</feature>
<evidence type="ECO:0000313" key="5">
    <source>
        <dbReference type="EMBL" id="KAH0967847.1"/>
    </source>
</evidence>
<evidence type="ECO:0000256" key="1">
    <source>
        <dbReference type="ARBA" id="ARBA00005964"/>
    </source>
</evidence>
<keyword evidence="6" id="KW-1185">Reference proteome</keyword>
<evidence type="ECO:0000256" key="2">
    <source>
        <dbReference type="ARBA" id="ARBA00022801"/>
    </source>
</evidence>
<dbReference type="PROSITE" id="PS00122">
    <property type="entry name" value="CARBOXYLESTERASE_B_1"/>
    <property type="match status" value="1"/>
</dbReference>
<dbReference type="OrthoDB" id="408631at2759"/>
<protein>
    <recommendedName>
        <fullName evidence="3">Carboxylic ester hydrolase</fullName>
        <ecNumber evidence="3">3.1.1.-</ecNumber>
    </recommendedName>
</protein>
<keyword evidence="3" id="KW-0732">Signal</keyword>
<feature type="domain" description="Carboxylesterase type B" evidence="4">
    <location>
        <begin position="23"/>
        <end position="453"/>
    </location>
</feature>
<dbReference type="GeneID" id="68349618"/>
<gene>
    <name evidence="5" type="ORF">HRG_00489</name>
</gene>
<proteinExistence type="inferred from homology"/>
<sequence length="545" mass="58210">MKFLTLSLALGPCAVSAIASLPPTATIDTGPLVGVTTNLPGALGPVNKFLGVPYAAPPERFSLPRRPTPWTSARNATAFQASCIQYMVDADVGPGRDVIDGLFNTHPRESEDCLYMNAFTPATQGPPEGRAVVVFIPGGGWQLGNGLLDLSGFAGYEDIVAFTFNYRTNIFGFPNAAEIGLSQRNLGLHDQRRALAWVQANARAFGGDPKKVTIWGESAGAMSVDLHMQGYAQARPPPFRAGIMSSGQMSFGLLSITNSPRDTRSWDNLAGEVGCRGNSSLACMRRVPAKQLVEGMAKANMTALPIADNLTVPANRAAAWRDGRVAKVPVLMSTMAQEGRALVNRNITMQQFVGTYLPETLVTPKQRDAIVSLYRSKPGLESDFDVAAAIYTDLLWQCPQQNLANVSASTGLAVWRSYINASIAELLPEQFQFLGKFHGGDVVLLFSTPTFEGGGGGDGFKLTPQLYAFANYFRGVIGTFVRNPHGGPGWPAVGSSYAPFDVVALGDVGEQRSAGATPVNQTTLDADCAVFSDIYPLVEKFLSVS</sequence>
<dbReference type="EMBL" id="JAIZPD010000001">
    <property type="protein sequence ID" value="KAH0967847.1"/>
    <property type="molecule type" value="Genomic_DNA"/>
</dbReference>
<comment type="similarity">
    <text evidence="1 3">Belongs to the type-B carboxylesterase/lipase family.</text>
</comment>